<evidence type="ECO:0000259" key="7">
    <source>
        <dbReference type="Pfam" id="PF25917"/>
    </source>
</evidence>
<dbReference type="NCBIfam" id="TIGR01730">
    <property type="entry name" value="RND_mfp"/>
    <property type="match status" value="1"/>
</dbReference>
<comment type="similarity">
    <text evidence="2">Belongs to the membrane fusion protein (MFP) (TC 8.A.1) family.</text>
</comment>
<accession>A0A8J7Q6P8</accession>
<evidence type="ECO:0000256" key="3">
    <source>
        <dbReference type="ARBA" id="ARBA00022448"/>
    </source>
</evidence>
<evidence type="ECO:0000313" key="10">
    <source>
        <dbReference type="Proteomes" id="UP000664417"/>
    </source>
</evidence>
<organism evidence="9 10">
    <name type="scientific">Acanthopleuribacter pedis</name>
    <dbReference type="NCBI Taxonomy" id="442870"/>
    <lineage>
        <taxon>Bacteria</taxon>
        <taxon>Pseudomonadati</taxon>
        <taxon>Acidobacteriota</taxon>
        <taxon>Holophagae</taxon>
        <taxon>Acanthopleuribacterales</taxon>
        <taxon>Acanthopleuribacteraceae</taxon>
        <taxon>Acanthopleuribacter</taxon>
    </lineage>
</organism>
<dbReference type="Gene3D" id="1.10.287.470">
    <property type="entry name" value="Helix hairpin bin"/>
    <property type="match status" value="1"/>
</dbReference>
<dbReference type="InterPro" id="IPR058625">
    <property type="entry name" value="MdtA-like_BSH"/>
</dbReference>
<keyword evidence="3" id="KW-0813">Transport</keyword>
<evidence type="ECO:0000259" key="8">
    <source>
        <dbReference type="Pfam" id="PF25967"/>
    </source>
</evidence>
<dbReference type="RefSeq" id="WP_207857178.1">
    <property type="nucleotide sequence ID" value="NZ_JAFREP010000003.1"/>
</dbReference>
<proteinExistence type="inferred from homology"/>
<evidence type="ECO:0000313" key="9">
    <source>
        <dbReference type="EMBL" id="MBO1317749.1"/>
    </source>
</evidence>
<reference evidence="9" key="1">
    <citation type="submission" date="2021-03" db="EMBL/GenBank/DDBJ databases">
        <authorList>
            <person name="Wang G."/>
        </authorList>
    </citation>
    <scope>NUCLEOTIDE SEQUENCE</scope>
    <source>
        <strain evidence="9">KCTC 12899</strain>
    </source>
</reference>
<dbReference type="PANTHER" id="PTHR30469">
    <property type="entry name" value="MULTIDRUG RESISTANCE PROTEIN MDTA"/>
    <property type="match status" value="1"/>
</dbReference>
<feature type="coiled-coil region" evidence="4">
    <location>
        <begin position="180"/>
        <end position="207"/>
    </location>
</feature>
<name>A0A8J7Q6P8_9BACT</name>
<feature type="compositionally biased region" description="Gly residues" evidence="5">
    <location>
        <begin position="422"/>
        <end position="432"/>
    </location>
</feature>
<evidence type="ECO:0000256" key="6">
    <source>
        <dbReference type="SAM" id="Phobius"/>
    </source>
</evidence>
<dbReference type="InterPro" id="IPR058627">
    <property type="entry name" value="MdtA-like_C"/>
</dbReference>
<gene>
    <name evidence="9" type="ORF">J3U88_04695</name>
</gene>
<dbReference type="Gene3D" id="2.40.50.100">
    <property type="match status" value="1"/>
</dbReference>
<dbReference type="Gene3D" id="2.40.30.170">
    <property type="match status" value="1"/>
</dbReference>
<evidence type="ECO:0000256" key="4">
    <source>
        <dbReference type="SAM" id="Coils"/>
    </source>
</evidence>
<evidence type="ECO:0000256" key="1">
    <source>
        <dbReference type="ARBA" id="ARBA00004196"/>
    </source>
</evidence>
<dbReference type="AlphaFoldDB" id="A0A8J7Q6P8"/>
<evidence type="ECO:0000256" key="5">
    <source>
        <dbReference type="SAM" id="MobiDB-lite"/>
    </source>
</evidence>
<dbReference type="Pfam" id="PF25967">
    <property type="entry name" value="RND-MFP_C"/>
    <property type="match status" value="1"/>
</dbReference>
<keyword evidence="6" id="KW-0812">Transmembrane</keyword>
<comment type="subcellular location">
    <subcellularLocation>
        <location evidence="1">Cell envelope</location>
    </subcellularLocation>
</comment>
<dbReference type="GO" id="GO:1990281">
    <property type="term" value="C:efflux pump complex"/>
    <property type="evidence" value="ECO:0007669"/>
    <property type="project" value="TreeGrafter"/>
</dbReference>
<keyword evidence="10" id="KW-1185">Reference proteome</keyword>
<keyword evidence="6" id="KW-0472">Membrane</keyword>
<evidence type="ECO:0000256" key="2">
    <source>
        <dbReference type="ARBA" id="ARBA00009477"/>
    </source>
</evidence>
<dbReference type="Proteomes" id="UP000664417">
    <property type="component" value="Unassembled WGS sequence"/>
</dbReference>
<dbReference type="EMBL" id="JAFREP010000003">
    <property type="protein sequence ID" value="MBO1317749.1"/>
    <property type="molecule type" value="Genomic_DNA"/>
</dbReference>
<sequence length="432" mass="46132">MNETNHDPNKGSHLEIRVKRSHVLSILGAGVVLALSVFVAGQIIATKPKPEQAKVAVPVIPVEIIHATRGPQQIAIEAGGTVIPAREVQISPQVGGRVTALHPALIPGGFLEAGEALLDIDPRDYQFLVEQQKAQVARAAFTLKDEEGRRAIAEQEWKLLGQSIETTEAGRELALRGPQLAQAQANLKAAESALEQAELNLARTRLKVPFNAQVRSETVEVGQQVGPNTPVAVLTGTDTYWVQASVPLDQLDAFQKPDRAGRGGALAMIEVRTANGVITRQGQVVRLLNQLEERGRLARVLISVPDPLNLQSGSQEPPLLLGTYVHVRIEGRRLGDVAVLPPTAMREGDRIWVMNDRDELAIRQATVAWRQGAEVLVSEGVQSGERVVVSRIGAPLPGLKLQAIEKAEADPSQQNPATVRAGAGGGPGGGGE</sequence>
<dbReference type="InterPro" id="IPR006143">
    <property type="entry name" value="RND_pump_MFP"/>
</dbReference>
<feature type="domain" description="Multidrug resistance protein MdtA-like C-terminal permuted SH3" evidence="8">
    <location>
        <begin position="347"/>
        <end position="393"/>
    </location>
</feature>
<dbReference type="Gene3D" id="2.40.420.20">
    <property type="match status" value="1"/>
</dbReference>
<feature type="transmembrane region" description="Helical" evidence="6">
    <location>
        <begin position="21"/>
        <end position="45"/>
    </location>
</feature>
<keyword evidence="6" id="KW-1133">Transmembrane helix</keyword>
<protein>
    <submittedName>
        <fullName evidence="9">Efflux RND transporter periplasmic adaptor subunit</fullName>
    </submittedName>
</protein>
<dbReference type="Pfam" id="PF25917">
    <property type="entry name" value="BSH_RND"/>
    <property type="match status" value="1"/>
</dbReference>
<feature type="domain" description="Multidrug resistance protein MdtA-like barrel-sandwich hybrid" evidence="7">
    <location>
        <begin position="86"/>
        <end position="233"/>
    </location>
</feature>
<keyword evidence="4" id="KW-0175">Coiled coil</keyword>
<feature type="region of interest" description="Disordered" evidence="5">
    <location>
        <begin position="407"/>
        <end position="432"/>
    </location>
</feature>
<dbReference type="GO" id="GO:0015562">
    <property type="term" value="F:efflux transmembrane transporter activity"/>
    <property type="evidence" value="ECO:0007669"/>
    <property type="project" value="TreeGrafter"/>
</dbReference>
<dbReference type="SUPFAM" id="SSF111369">
    <property type="entry name" value="HlyD-like secretion proteins"/>
    <property type="match status" value="1"/>
</dbReference>
<comment type="caution">
    <text evidence="9">The sequence shown here is derived from an EMBL/GenBank/DDBJ whole genome shotgun (WGS) entry which is preliminary data.</text>
</comment>
<dbReference type="PANTHER" id="PTHR30469:SF12">
    <property type="entry name" value="MULTIDRUG RESISTANCE PROTEIN MDTA"/>
    <property type="match status" value="1"/>
</dbReference>